<dbReference type="Proteomes" id="UP000320176">
    <property type="component" value="Unassembled WGS sequence"/>
</dbReference>
<organism evidence="2 3">
    <name type="scientific">Stieleria varia</name>
    <dbReference type="NCBI Taxonomy" id="2528005"/>
    <lineage>
        <taxon>Bacteria</taxon>
        <taxon>Pseudomonadati</taxon>
        <taxon>Planctomycetota</taxon>
        <taxon>Planctomycetia</taxon>
        <taxon>Pirellulales</taxon>
        <taxon>Pirellulaceae</taxon>
        <taxon>Stieleria</taxon>
    </lineage>
</organism>
<dbReference type="OrthoDB" id="278262at2"/>
<proteinExistence type="predicted"/>
<dbReference type="EMBL" id="SJPN01000007">
    <property type="protein sequence ID" value="TWT94734.1"/>
    <property type="molecule type" value="Genomic_DNA"/>
</dbReference>
<keyword evidence="1" id="KW-0732">Signal</keyword>
<accession>A0A5C6A488</accession>
<dbReference type="AlphaFoldDB" id="A0A5C6A488"/>
<name>A0A5C6A488_9BACT</name>
<dbReference type="RefSeq" id="WP_146522539.1">
    <property type="nucleotide sequence ID" value="NZ_CP151726.1"/>
</dbReference>
<sequence precursor="true">MPPRLHKRLSSAVSKLVLLSVVLWAAPVPMGHCHSDGGLGWSEQQMALHLQTCHGGLANADDWPSGWHWHWVLRMDTVMRVTDIGGDDSGSRALCIPSLDNMNFAASDHPCESKLDAWIWQSSIISPPVPMNHRHSFTTTGLLAFRHSLPELLGVIRC</sequence>
<keyword evidence="3" id="KW-1185">Reference proteome</keyword>
<evidence type="ECO:0000256" key="1">
    <source>
        <dbReference type="SAM" id="SignalP"/>
    </source>
</evidence>
<reference evidence="2 3" key="1">
    <citation type="submission" date="2019-02" db="EMBL/GenBank/DDBJ databases">
        <title>Deep-cultivation of Planctomycetes and their phenomic and genomic characterization uncovers novel biology.</title>
        <authorList>
            <person name="Wiegand S."/>
            <person name="Jogler M."/>
            <person name="Boedeker C."/>
            <person name="Pinto D."/>
            <person name="Vollmers J."/>
            <person name="Rivas-Marin E."/>
            <person name="Kohn T."/>
            <person name="Peeters S.H."/>
            <person name="Heuer A."/>
            <person name="Rast P."/>
            <person name="Oberbeckmann S."/>
            <person name="Bunk B."/>
            <person name="Jeske O."/>
            <person name="Meyerdierks A."/>
            <person name="Storesund J.E."/>
            <person name="Kallscheuer N."/>
            <person name="Luecker S."/>
            <person name="Lage O.M."/>
            <person name="Pohl T."/>
            <person name="Merkel B.J."/>
            <person name="Hornburger P."/>
            <person name="Mueller R.-W."/>
            <person name="Bruemmer F."/>
            <person name="Labrenz M."/>
            <person name="Spormann A.M."/>
            <person name="Op Den Camp H."/>
            <person name="Overmann J."/>
            <person name="Amann R."/>
            <person name="Jetten M.S.M."/>
            <person name="Mascher T."/>
            <person name="Medema M.H."/>
            <person name="Devos D.P."/>
            <person name="Kaster A.-K."/>
            <person name="Ovreas L."/>
            <person name="Rohde M."/>
            <person name="Galperin M.Y."/>
            <person name="Jogler C."/>
        </authorList>
    </citation>
    <scope>NUCLEOTIDE SEQUENCE [LARGE SCALE GENOMIC DNA]</scope>
    <source>
        <strain evidence="2 3">Pla52n</strain>
    </source>
</reference>
<gene>
    <name evidence="2" type="ORF">Pla52n_55590</name>
</gene>
<feature type="signal peptide" evidence="1">
    <location>
        <begin position="1"/>
        <end position="25"/>
    </location>
</feature>
<comment type="caution">
    <text evidence="2">The sequence shown here is derived from an EMBL/GenBank/DDBJ whole genome shotgun (WGS) entry which is preliminary data.</text>
</comment>
<evidence type="ECO:0000313" key="3">
    <source>
        <dbReference type="Proteomes" id="UP000320176"/>
    </source>
</evidence>
<feature type="chain" id="PRO_5022801618" evidence="1">
    <location>
        <begin position="26"/>
        <end position="158"/>
    </location>
</feature>
<evidence type="ECO:0000313" key="2">
    <source>
        <dbReference type="EMBL" id="TWT94734.1"/>
    </source>
</evidence>
<protein>
    <submittedName>
        <fullName evidence="2">Uncharacterized protein</fullName>
    </submittedName>
</protein>